<comment type="subunit">
    <text evidence="1">Forms a complex composed of PxpA, PxpB and PxpC.</text>
</comment>
<comment type="catalytic activity">
    <reaction evidence="1">
        <text>5-oxo-L-proline + ATP + 2 H2O = L-glutamate + ADP + phosphate + H(+)</text>
        <dbReference type="Rhea" id="RHEA:10348"/>
        <dbReference type="ChEBI" id="CHEBI:15377"/>
        <dbReference type="ChEBI" id="CHEBI:15378"/>
        <dbReference type="ChEBI" id="CHEBI:29985"/>
        <dbReference type="ChEBI" id="CHEBI:30616"/>
        <dbReference type="ChEBI" id="CHEBI:43474"/>
        <dbReference type="ChEBI" id="CHEBI:58402"/>
        <dbReference type="ChEBI" id="CHEBI:456216"/>
        <dbReference type="EC" id="3.5.2.9"/>
    </reaction>
</comment>
<dbReference type="NCBIfam" id="NF003814">
    <property type="entry name" value="PRK05406.1-3"/>
    <property type="match status" value="1"/>
</dbReference>
<keyword evidence="1" id="KW-0378">Hydrolase</keyword>
<dbReference type="CDD" id="cd10787">
    <property type="entry name" value="LamB_YcsF_like"/>
    <property type="match status" value="1"/>
</dbReference>
<dbReference type="PANTHER" id="PTHR30292:SF0">
    <property type="entry name" value="5-OXOPROLINASE SUBUNIT A"/>
    <property type="match status" value="1"/>
</dbReference>
<dbReference type="EC" id="3.5.2.9" evidence="1"/>
<evidence type="ECO:0000256" key="1">
    <source>
        <dbReference type="HAMAP-Rule" id="MF_00691"/>
    </source>
</evidence>
<keyword evidence="1" id="KW-0067">ATP-binding</keyword>
<dbReference type="Gene3D" id="3.20.20.370">
    <property type="entry name" value="Glycoside hydrolase/deacetylase"/>
    <property type="match status" value="1"/>
</dbReference>
<dbReference type="SUPFAM" id="SSF88713">
    <property type="entry name" value="Glycoside hydrolase/deacetylase"/>
    <property type="match status" value="1"/>
</dbReference>
<name>A0ABT1J1E1_9ACTN</name>
<accession>A0ABT1J1E1</accession>
<dbReference type="PANTHER" id="PTHR30292">
    <property type="entry name" value="UNCHARACTERIZED PROTEIN YBGL-RELATED"/>
    <property type="match status" value="1"/>
</dbReference>
<evidence type="ECO:0000313" key="2">
    <source>
        <dbReference type="EMBL" id="MCP2310571.1"/>
    </source>
</evidence>
<organism evidence="2 3">
    <name type="scientific">Kitasatospora paracochleata</name>
    <dbReference type="NCBI Taxonomy" id="58354"/>
    <lineage>
        <taxon>Bacteria</taxon>
        <taxon>Bacillati</taxon>
        <taxon>Actinomycetota</taxon>
        <taxon>Actinomycetes</taxon>
        <taxon>Kitasatosporales</taxon>
        <taxon>Streptomycetaceae</taxon>
        <taxon>Kitasatospora</taxon>
    </lineage>
</organism>
<comment type="similarity">
    <text evidence="1">Belongs to the LamB/PxpA family.</text>
</comment>
<dbReference type="EMBL" id="JAMZDX010000003">
    <property type="protein sequence ID" value="MCP2310571.1"/>
    <property type="molecule type" value="Genomic_DNA"/>
</dbReference>
<dbReference type="Proteomes" id="UP001206483">
    <property type="component" value="Unassembled WGS sequence"/>
</dbReference>
<dbReference type="NCBIfam" id="NF003816">
    <property type="entry name" value="PRK05406.1-5"/>
    <property type="match status" value="1"/>
</dbReference>
<dbReference type="InterPro" id="IPR011330">
    <property type="entry name" value="Glyco_hydro/deAcase_b/a-brl"/>
</dbReference>
<dbReference type="InterPro" id="IPR005501">
    <property type="entry name" value="LamB/YcsF/PxpA-like"/>
</dbReference>
<reference evidence="2 3" key="1">
    <citation type="submission" date="2022-06" db="EMBL/GenBank/DDBJ databases">
        <title>Sequencing the genomes of 1000 actinobacteria strains.</title>
        <authorList>
            <person name="Klenk H.-P."/>
        </authorList>
    </citation>
    <scope>NUCLEOTIDE SEQUENCE [LARGE SCALE GENOMIC DNA]</scope>
    <source>
        <strain evidence="2 3">DSM 41656</strain>
    </source>
</reference>
<proteinExistence type="inferred from homology"/>
<comment type="caution">
    <text evidence="2">The sequence shown here is derived from an EMBL/GenBank/DDBJ whole genome shotgun (WGS) entry which is preliminary data.</text>
</comment>
<dbReference type="Pfam" id="PF03746">
    <property type="entry name" value="LamB_YcsF"/>
    <property type="match status" value="1"/>
</dbReference>
<sequence>MTTSTAPSGSSNPASAAPVLDLNADLGEGFGPWRLGDDEALLATVTSANIACGFHAGDPATMRRVCRQAVTAGVAIGAHVGYRDLVGFGRRHLAVEPDDLAADVLYQLGALDAFARAAGDRVRHVKPHGALYHAVTTDPVQAGAVVEAVRRFDPSLILVGAPGSVLLGLAEDAELPTAAEAFADRALEPDGTLRSRLLPDAVLHDPETVARRCVEFARTGAFTAVDGTAVPVPARTLCLHGDTPGAADLARRVRAALSEAGVALRPLGHAAVSD</sequence>
<protein>
    <recommendedName>
        <fullName evidence="1">5-oxoprolinase subunit A</fullName>
        <shortName evidence="1">5-OPase subunit A</shortName>
        <ecNumber evidence="1">3.5.2.9</ecNumber>
    </recommendedName>
    <alternativeName>
        <fullName evidence="1">5-oxoprolinase (ATP-hydrolyzing) subunit A</fullName>
    </alternativeName>
</protein>
<gene>
    <name evidence="1" type="primary">pxpA</name>
    <name evidence="2" type="ORF">FHR36_003704</name>
</gene>
<dbReference type="RefSeq" id="WP_253798640.1">
    <property type="nucleotide sequence ID" value="NZ_BAAAUB010000078.1"/>
</dbReference>
<evidence type="ECO:0000313" key="3">
    <source>
        <dbReference type="Proteomes" id="UP001206483"/>
    </source>
</evidence>
<comment type="function">
    <text evidence="1">Catalyzes the cleavage of 5-oxoproline to form L-glutamate coupled to the hydrolysis of ATP to ADP and inorganic phosphate.</text>
</comment>
<keyword evidence="1" id="KW-0547">Nucleotide-binding</keyword>
<dbReference type="HAMAP" id="MF_00691">
    <property type="entry name" value="PxpA"/>
    <property type="match status" value="1"/>
</dbReference>
<keyword evidence="3" id="KW-1185">Reference proteome</keyword>